<sequence>MTSVEHAVIEFDIRGQICPATLLIALREVNRHATALKNGDVELLFLTANRDSTQTIPEAMENMGFCVDVTAENGYYAIKVTAHE</sequence>
<organism evidence="2 3">
    <name type="scientific">Geobacter argillaceus</name>
    <dbReference type="NCBI Taxonomy" id="345631"/>
    <lineage>
        <taxon>Bacteria</taxon>
        <taxon>Pseudomonadati</taxon>
        <taxon>Thermodesulfobacteriota</taxon>
        <taxon>Desulfuromonadia</taxon>
        <taxon>Geobacterales</taxon>
        <taxon>Geobacteraceae</taxon>
        <taxon>Geobacter</taxon>
    </lineage>
</organism>
<dbReference type="GO" id="GO:0016740">
    <property type="term" value="F:transferase activity"/>
    <property type="evidence" value="ECO:0007669"/>
    <property type="project" value="UniProtKB-KW"/>
</dbReference>
<keyword evidence="2" id="KW-0808">Transferase</keyword>
<reference evidence="2 3" key="1">
    <citation type="submission" date="2019-07" db="EMBL/GenBank/DDBJ databases">
        <title>Genomic Encyclopedia of Archaeal and Bacterial Type Strains, Phase II (KMG-II): from individual species to whole genera.</title>
        <authorList>
            <person name="Goeker M."/>
        </authorList>
    </citation>
    <scope>NUCLEOTIDE SEQUENCE [LARGE SCALE GENOMIC DNA]</scope>
    <source>
        <strain evidence="2 3">ATCC BAA-1139</strain>
    </source>
</reference>
<evidence type="ECO:0000259" key="1">
    <source>
        <dbReference type="Pfam" id="PF01206"/>
    </source>
</evidence>
<dbReference type="Gene3D" id="3.30.110.40">
    <property type="entry name" value="TusA-like domain"/>
    <property type="match status" value="1"/>
</dbReference>
<dbReference type="RefSeq" id="WP_145025112.1">
    <property type="nucleotide sequence ID" value="NZ_VLLN01000029.1"/>
</dbReference>
<dbReference type="EMBL" id="VLLN01000029">
    <property type="protein sequence ID" value="TWJ14304.1"/>
    <property type="molecule type" value="Genomic_DNA"/>
</dbReference>
<protein>
    <submittedName>
        <fullName evidence="2">TusA-related sulfurtransferase</fullName>
    </submittedName>
</protein>
<dbReference type="SUPFAM" id="SSF64307">
    <property type="entry name" value="SirA-like"/>
    <property type="match status" value="1"/>
</dbReference>
<evidence type="ECO:0000313" key="2">
    <source>
        <dbReference type="EMBL" id="TWJ14304.1"/>
    </source>
</evidence>
<dbReference type="CDD" id="cd00291">
    <property type="entry name" value="SirA_YedF_YeeD"/>
    <property type="match status" value="1"/>
</dbReference>
<keyword evidence="3" id="KW-1185">Reference proteome</keyword>
<dbReference type="OrthoDB" id="5398057at2"/>
<proteinExistence type="predicted"/>
<comment type="caution">
    <text evidence="2">The sequence shown here is derived from an EMBL/GenBank/DDBJ whole genome shotgun (WGS) entry which is preliminary data.</text>
</comment>
<dbReference type="Proteomes" id="UP000319449">
    <property type="component" value="Unassembled WGS sequence"/>
</dbReference>
<evidence type="ECO:0000313" key="3">
    <source>
        <dbReference type="Proteomes" id="UP000319449"/>
    </source>
</evidence>
<dbReference type="Pfam" id="PF01206">
    <property type="entry name" value="TusA"/>
    <property type="match status" value="1"/>
</dbReference>
<dbReference type="AlphaFoldDB" id="A0A562V8S1"/>
<accession>A0A562V8S1</accession>
<feature type="domain" description="UPF0033" evidence="1">
    <location>
        <begin position="10"/>
        <end position="81"/>
    </location>
</feature>
<dbReference type="InterPro" id="IPR001455">
    <property type="entry name" value="TusA-like"/>
</dbReference>
<gene>
    <name evidence="2" type="ORF">JN12_03477</name>
</gene>
<name>A0A562V8S1_9BACT</name>
<dbReference type="InterPro" id="IPR036868">
    <property type="entry name" value="TusA-like_sf"/>
</dbReference>